<dbReference type="InterPro" id="IPR031804">
    <property type="entry name" value="DUF4743"/>
</dbReference>
<name>A0ABZ2L8T6_9BACT</name>
<dbReference type="EMBL" id="CP089983">
    <property type="protein sequence ID" value="WXB06358.1"/>
    <property type="molecule type" value="Genomic_DNA"/>
</dbReference>
<evidence type="ECO:0000313" key="2">
    <source>
        <dbReference type="EMBL" id="WXB06358.1"/>
    </source>
</evidence>
<dbReference type="SUPFAM" id="SSF55811">
    <property type="entry name" value="Nudix"/>
    <property type="match status" value="1"/>
</dbReference>
<accession>A0ABZ2L8T6</accession>
<protein>
    <submittedName>
        <fullName evidence="2">DUF4743 domain-containing protein</fullName>
    </submittedName>
</protein>
<evidence type="ECO:0000313" key="3">
    <source>
        <dbReference type="Proteomes" id="UP001374803"/>
    </source>
</evidence>
<organism evidence="2 3">
    <name type="scientific">Pendulispora rubella</name>
    <dbReference type="NCBI Taxonomy" id="2741070"/>
    <lineage>
        <taxon>Bacteria</taxon>
        <taxon>Pseudomonadati</taxon>
        <taxon>Myxococcota</taxon>
        <taxon>Myxococcia</taxon>
        <taxon>Myxococcales</taxon>
        <taxon>Sorangiineae</taxon>
        <taxon>Pendulisporaceae</taxon>
        <taxon>Pendulispora</taxon>
    </lineage>
</organism>
<dbReference type="Gene3D" id="3.90.79.10">
    <property type="entry name" value="Nucleoside Triphosphate Pyrophosphohydrolase"/>
    <property type="match status" value="1"/>
</dbReference>
<proteinExistence type="predicted"/>
<dbReference type="InterPro" id="IPR015797">
    <property type="entry name" value="NUDIX_hydrolase-like_dom_sf"/>
</dbReference>
<dbReference type="RefSeq" id="WP_394836004.1">
    <property type="nucleotide sequence ID" value="NZ_CP089929.1"/>
</dbReference>
<reference evidence="2" key="1">
    <citation type="submission" date="2021-12" db="EMBL/GenBank/DDBJ databases">
        <title>Discovery of the Pendulisporaceae a myxobacterial family with distinct sporulation behavior and unique specialized metabolism.</title>
        <authorList>
            <person name="Garcia R."/>
            <person name="Popoff A."/>
            <person name="Bader C.D."/>
            <person name="Loehr J."/>
            <person name="Walesch S."/>
            <person name="Walt C."/>
            <person name="Boldt J."/>
            <person name="Bunk B."/>
            <person name="Haeckl F.J.F.P.J."/>
            <person name="Gunesch A.P."/>
            <person name="Birkelbach J."/>
            <person name="Nuebel U."/>
            <person name="Pietschmann T."/>
            <person name="Bach T."/>
            <person name="Mueller R."/>
        </authorList>
    </citation>
    <scope>NUCLEOTIDE SEQUENCE</scope>
    <source>
        <strain evidence="2">MSr11367</strain>
    </source>
</reference>
<sequence>MSFLDRIIESNQARFDAFLPLLVRRWQVGWIHRDIVPMVLESSPRFAYDADAIWLCAAPEDRGARTEAMEAAVGLLARRGIVTQRGERLAVASRLGAAPLFELDCGATQHFGVRTYGVHVNGYVHHRGQLFVWLRRPARNGFEQTRPWSTVVGSVVPPRRSLEQVLCEEAATQAGIPCGLAAQGQLAGAISWVRECPDGLAPNTTFVFDLELASFEPAPLQGRAEDFSLCPVEELRWLVSEPHHVDPSSAVVIIDFLLRHGAISPCEPDYSELVYRLRSGLRPRSWHQTPPFAVGFDSREVAALRT</sequence>
<evidence type="ECO:0000259" key="1">
    <source>
        <dbReference type="Pfam" id="PF15916"/>
    </source>
</evidence>
<dbReference type="Pfam" id="PF15916">
    <property type="entry name" value="DUF4743"/>
    <property type="match status" value="1"/>
</dbReference>
<gene>
    <name evidence="2" type="ORF">LVJ94_03745</name>
</gene>
<dbReference type="Proteomes" id="UP001374803">
    <property type="component" value="Chromosome"/>
</dbReference>
<feature type="domain" description="DUF4743" evidence="1">
    <location>
        <begin position="11"/>
        <end position="114"/>
    </location>
</feature>
<keyword evidence="3" id="KW-1185">Reference proteome</keyword>